<feature type="region of interest" description="Disordered" evidence="2">
    <location>
        <begin position="58"/>
        <end position="82"/>
    </location>
</feature>
<dbReference type="Gene3D" id="1.10.287.110">
    <property type="entry name" value="DnaJ domain"/>
    <property type="match status" value="1"/>
</dbReference>
<dbReference type="FunFam" id="1.10.287.110:FF:000028">
    <property type="entry name" value="DnaJ domain protein"/>
    <property type="match status" value="1"/>
</dbReference>
<feature type="compositionally biased region" description="Basic and acidic residues" evidence="2">
    <location>
        <begin position="432"/>
        <end position="444"/>
    </location>
</feature>
<name>A0A8H7PJH8_MORIS</name>
<evidence type="ECO:0000259" key="3">
    <source>
        <dbReference type="PROSITE" id="PS50076"/>
    </source>
</evidence>
<organism evidence="4 5">
    <name type="scientific">Mortierella isabellina</name>
    <name type="common">Filamentous fungus</name>
    <name type="synonym">Umbelopsis isabellina</name>
    <dbReference type="NCBI Taxonomy" id="91625"/>
    <lineage>
        <taxon>Eukaryota</taxon>
        <taxon>Fungi</taxon>
        <taxon>Fungi incertae sedis</taxon>
        <taxon>Mucoromycota</taxon>
        <taxon>Mucoromycotina</taxon>
        <taxon>Umbelopsidomycetes</taxon>
        <taxon>Umbelopsidales</taxon>
        <taxon>Umbelopsidaceae</taxon>
        <taxon>Umbelopsis</taxon>
    </lineage>
</organism>
<dbReference type="PROSITE" id="PS00636">
    <property type="entry name" value="DNAJ_1"/>
    <property type="match status" value="1"/>
</dbReference>
<dbReference type="InterPro" id="IPR026894">
    <property type="entry name" value="DnaJ_X"/>
</dbReference>
<protein>
    <recommendedName>
        <fullName evidence="3">J domain-containing protein</fullName>
    </recommendedName>
</protein>
<dbReference type="PANTHER" id="PTHR44924:SF1">
    <property type="entry name" value="DNAJ SUBFAMILY A MEMBER 2"/>
    <property type="match status" value="1"/>
</dbReference>
<dbReference type="Proteomes" id="UP000654370">
    <property type="component" value="Unassembled WGS sequence"/>
</dbReference>
<dbReference type="InterPro" id="IPR018253">
    <property type="entry name" value="DnaJ_domain_CS"/>
</dbReference>
<feature type="compositionally biased region" description="Acidic residues" evidence="2">
    <location>
        <begin position="201"/>
        <end position="213"/>
    </location>
</feature>
<dbReference type="GO" id="GO:0005829">
    <property type="term" value="C:cytosol"/>
    <property type="evidence" value="ECO:0007669"/>
    <property type="project" value="UniProtKB-ARBA"/>
</dbReference>
<evidence type="ECO:0000313" key="4">
    <source>
        <dbReference type="EMBL" id="KAG2174900.1"/>
    </source>
</evidence>
<evidence type="ECO:0000256" key="1">
    <source>
        <dbReference type="ARBA" id="ARBA00023186"/>
    </source>
</evidence>
<gene>
    <name evidence="4" type="ORF">INT43_005962</name>
</gene>
<dbReference type="SUPFAM" id="SSF46565">
    <property type="entry name" value="Chaperone J-domain"/>
    <property type="match status" value="1"/>
</dbReference>
<dbReference type="SMART" id="SM00271">
    <property type="entry name" value="DnaJ"/>
    <property type="match status" value="1"/>
</dbReference>
<dbReference type="AlphaFoldDB" id="A0A8H7PJH8"/>
<dbReference type="Pfam" id="PF14308">
    <property type="entry name" value="DnaJ-X"/>
    <property type="match status" value="1"/>
</dbReference>
<reference evidence="4" key="1">
    <citation type="submission" date="2020-12" db="EMBL/GenBank/DDBJ databases">
        <title>Metabolic potential, ecology and presence of endohyphal bacteria is reflected in genomic diversity of Mucoromycotina.</title>
        <authorList>
            <person name="Muszewska A."/>
            <person name="Okrasinska A."/>
            <person name="Steczkiewicz K."/>
            <person name="Drgas O."/>
            <person name="Orlowska M."/>
            <person name="Perlinska-Lenart U."/>
            <person name="Aleksandrzak-Piekarczyk T."/>
            <person name="Szatraj K."/>
            <person name="Zielenkiewicz U."/>
            <person name="Pilsyk S."/>
            <person name="Malc E."/>
            <person name="Mieczkowski P."/>
            <person name="Kruszewska J.S."/>
            <person name="Biernat P."/>
            <person name="Pawlowska J."/>
        </authorList>
    </citation>
    <scope>NUCLEOTIDE SEQUENCE</scope>
    <source>
        <strain evidence="4">WA0000067209</strain>
    </source>
</reference>
<dbReference type="InterPro" id="IPR001623">
    <property type="entry name" value="DnaJ_domain"/>
</dbReference>
<keyword evidence="5" id="KW-1185">Reference proteome</keyword>
<feature type="region of interest" description="Disordered" evidence="2">
    <location>
        <begin position="432"/>
        <end position="451"/>
    </location>
</feature>
<sequence>MAEIVIESRKPEPYVKSTCKDCITPIEFLSTSTNANKKVKVKCWACNKTSSYELDNTGLNIKNASKPSSSTQKKSYSRKGTDENPVSTTYYDLLDVSVTATQEEIKKSYRKMAIKFHPDKNRDDPSAEERFKEISEAYQILSDPKLRKRYNENGAENGVKPEGGFVDPEEFFKQSFGGDRFVDIIGEISIGRDMRDAIETAENDGDGNEADLSPEEKAERTAQKEVAEKERAETRQKRVDTLVEKLVYKLSLYTELPDTSPTSVAAFTNIVQIEAEDLKYESYGIELLHAIGFTYTMKANQYLSRGNIFGLGGVFHSVREKGYIFSETMGTLRSALDLQNSFSELQKADAKGLTEEEKNKLEEEAAQKGLKAIWRGSKLEVESVLRDVCDFVLSDTKASKELIQQRATALKIIGTVYQNVRPDVTPEDIHIEAREKETTNKSKENASASTS</sequence>
<dbReference type="PRINTS" id="PR00625">
    <property type="entry name" value="JDOMAIN"/>
</dbReference>
<comment type="caution">
    <text evidence="4">The sequence shown here is derived from an EMBL/GenBank/DDBJ whole genome shotgun (WGS) entry which is preliminary data.</text>
</comment>
<proteinExistence type="predicted"/>
<accession>A0A8H7PJH8</accession>
<feature type="domain" description="J" evidence="3">
    <location>
        <begin position="89"/>
        <end position="154"/>
    </location>
</feature>
<dbReference type="InterPro" id="IPR036869">
    <property type="entry name" value="J_dom_sf"/>
</dbReference>
<evidence type="ECO:0000313" key="5">
    <source>
        <dbReference type="Proteomes" id="UP000654370"/>
    </source>
</evidence>
<feature type="compositionally biased region" description="Basic and acidic residues" evidence="2">
    <location>
        <begin position="214"/>
        <end position="234"/>
    </location>
</feature>
<dbReference type="OrthoDB" id="552049at2759"/>
<evidence type="ECO:0000256" key="2">
    <source>
        <dbReference type="SAM" id="MobiDB-lite"/>
    </source>
</evidence>
<dbReference type="CDD" id="cd06257">
    <property type="entry name" value="DnaJ"/>
    <property type="match status" value="1"/>
</dbReference>
<dbReference type="PROSITE" id="PS50076">
    <property type="entry name" value="DNAJ_2"/>
    <property type="match status" value="1"/>
</dbReference>
<feature type="compositionally biased region" description="Polar residues" evidence="2">
    <location>
        <begin position="58"/>
        <end position="74"/>
    </location>
</feature>
<dbReference type="Pfam" id="PF00226">
    <property type="entry name" value="DnaJ"/>
    <property type="match status" value="1"/>
</dbReference>
<dbReference type="PANTHER" id="PTHR44924">
    <property type="entry name" value="DNAJ SUBFAMILY A MEMBER 2"/>
    <property type="match status" value="1"/>
</dbReference>
<feature type="region of interest" description="Disordered" evidence="2">
    <location>
        <begin position="201"/>
        <end position="234"/>
    </location>
</feature>
<dbReference type="EMBL" id="JAEPQZ010000012">
    <property type="protein sequence ID" value="KAG2174900.1"/>
    <property type="molecule type" value="Genomic_DNA"/>
</dbReference>
<keyword evidence="1" id="KW-0143">Chaperone</keyword>